<keyword evidence="2" id="KW-1185">Reference proteome</keyword>
<dbReference type="Proteomes" id="UP000266552">
    <property type="component" value="Plasmid pAZOPL1"/>
</dbReference>
<reference evidence="1 2" key="1">
    <citation type="submission" date="2018-09" db="EMBL/GenBank/DDBJ databases">
        <title>Genome Sequence of Paenibacillus lautus Strain E7593-69, Azo Dye-Degrading Bacteria, Isolated from Commercial Tattoo Inks.</title>
        <authorList>
            <person name="Nho S.W."/>
            <person name="Kim S.-J."/>
            <person name="Kweon O."/>
            <person name="Cerniglia C.E."/>
        </authorList>
    </citation>
    <scope>NUCLEOTIDE SEQUENCE [LARGE SCALE GENOMIC DNA]</scope>
    <source>
        <strain evidence="1 2">E7593-69</strain>
        <plasmid evidence="1 2">pAZOPL1</plasmid>
    </source>
</reference>
<dbReference type="EMBL" id="CP032413">
    <property type="protein sequence ID" value="AYB48013.1"/>
    <property type="molecule type" value="Genomic_DNA"/>
</dbReference>
<gene>
    <name evidence="1" type="ORF">D5F53_32310</name>
</gene>
<name>A0A385TWZ3_PAELA</name>
<geneLocation type="plasmid" evidence="1 2">
    <name>pAZOPL1</name>
</geneLocation>
<accession>A0A385TWZ3</accession>
<evidence type="ECO:0000313" key="1">
    <source>
        <dbReference type="EMBL" id="AYB48013.1"/>
    </source>
</evidence>
<dbReference type="AlphaFoldDB" id="A0A385TWZ3"/>
<organism evidence="1 2">
    <name type="scientific">Paenibacillus lautus</name>
    <name type="common">Bacillus lautus</name>
    <dbReference type="NCBI Taxonomy" id="1401"/>
    <lineage>
        <taxon>Bacteria</taxon>
        <taxon>Bacillati</taxon>
        <taxon>Bacillota</taxon>
        <taxon>Bacilli</taxon>
        <taxon>Bacillales</taxon>
        <taxon>Paenibacillaceae</taxon>
        <taxon>Paenibacillus</taxon>
    </lineage>
</organism>
<dbReference type="KEGG" id="plw:D5F53_32310"/>
<keyword evidence="1" id="KW-0614">Plasmid</keyword>
<evidence type="ECO:0000313" key="2">
    <source>
        <dbReference type="Proteomes" id="UP000266552"/>
    </source>
</evidence>
<protein>
    <submittedName>
        <fullName evidence="1">Uncharacterized protein</fullName>
    </submittedName>
</protein>
<sequence length="91" mass="10741">MLFEPKHRYHVTFKNGNDEWETVLFTVKGLLESLLSFLNLIDASECYVDDFIRTERIFFAVKRGNNFIIKFPSALEDHSLTESEIYLCMRS</sequence>
<proteinExistence type="predicted"/>